<dbReference type="Proteomes" id="UP000019247">
    <property type="component" value="Unassembled WGS sequence"/>
</dbReference>
<dbReference type="HOGENOM" id="CLU_3404147_0_0_9"/>
<gene>
    <name evidence="1" type="ORF">LFAB_15540</name>
</gene>
<proteinExistence type="predicted"/>
<reference evidence="1 2" key="1">
    <citation type="journal article" date="2014" name="Genome Announc.">
        <title>Genome Sequence of Lactobacillus fabifermentans Strain T30PCM01, Isolated from Fermenting Grape Marc.</title>
        <authorList>
            <person name="Treu L."/>
            <person name="Vendramin V."/>
            <person name="Bovo B."/>
            <person name="Giacomini A."/>
            <person name="Corich V."/>
            <person name="Campanaro S."/>
        </authorList>
    </citation>
    <scope>NUCLEOTIDE SEQUENCE [LARGE SCALE GENOMIC DNA]</scope>
    <source>
        <strain evidence="1 2">T30PCM01</strain>
    </source>
</reference>
<name>W6T489_9LACO</name>
<dbReference type="EMBL" id="AWWK01000079">
    <property type="protein sequence ID" value="ETY72826.1"/>
    <property type="molecule type" value="Genomic_DNA"/>
</dbReference>
<dbReference type="STRING" id="1400520.LFAB_15540"/>
<evidence type="ECO:0000313" key="2">
    <source>
        <dbReference type="Proteomes" id="UP000019247"/>
    </source>
</evidence>
<accession>W6T489</accession>
<dbReference type="AlphaFoldDB" id="W6T489"/>
<organism evidence="1 2">
    <name type="scientific">Lactiplantibacillus fabifermentans T30PCM01</name>
    <dbReference type="NCBI Taxonomy" id="1400520"/>
    <lineage>
        <taxon>Bacteria</taxon>
        <taxon>Bacillati</taxon>
        <taxon>Bacillota</taxon>
        <taxon>Bacilli</taxon>
        <taxon>Lactobacillales</taxon>
        <taxon>Lactobacillaceae</taxon>
        <taxon>Lactiplantibacillus</taxon>
    </lineage>
</organism>
<comment type="caution">
    <text evidence="1">The sequence shown here is derived from an EMBL/GenBank/DDBJ whole genome shotgun (WGS) entry which is preliminary data.</text>
</comment>
<protein>
    <submittedName>
        <fullName evidence="1">Uncharacterized protein</fullName>
    </submittedName>
</protein>
<sequence length="30" mass="3474">MSKRGPVLIVKAVINWYISDMAWLSQLILK</sequence>
<evidence type="ECO:0000313" key="1">
    <source>
        <dbReference type="EMBL" id="ETY72826.1"/>
    </source>
</evidence>